<reference evidence="6" key="1">
    <citation type="journal article" date="2016" name="Genome Announc.">
        <title>Complete genome sequence of Alkaliphilus metalliredigens strain QYMF, an alkaliphilic and metal-reducing bacterium isolated from borax-contaminated leachate ponds.</title>
        <authorList>
            <person name="Hwang C."/>
            <person name="Copeland A."/>
            <person name="Lucas S."/>
            <person name="Lapidus A."/>
            <person name="Barry K."/>
            <person name="Detter J.C."/>
            <person name="Glavina Del Rio T."/>
            <person name="Hammon N."/>
            <person name="Israni S."/>
            <person name="Dalin E."/>
            <person name="Tice H."/>
            <person name="Pitluck S."/>
            <person name="Chertkov O."/>
            <person name="Brettin T."/>
            <person name="Bruce D."/>
            <person name="Han C."/>
            <person name="Schmutz J."/>
            <person name="Larimer F."/>
            <person name="Land M.L."/>
            <person name="Hauser L."/>
            <person name="Kyrpides N."/>
            <person name="Mikhailova N."/>
            <person name="Ye Q."/>
            <person name="Zhou J."/>
            <person name="Richardson P."/>
            <person name="Fields M.W."/>
        </authorList>
    </citation>
    <scope>NUCLEOTIDE SEQUENCE [LARGE SCALE GENOMIC DNA]</scope>
    <source>
        <strain evidence="6">QYMF</strain>
    </source>
</reference>
<evidence type="ECO:0000313" key="6">
    <source>
        <dbReference type="Proteomes" id="UP000001572"/>
    </source>
</evidence>
<dbReference type="Gene3D" id="3.30.1330.30">
    <property type="match status" value="1"/>
</dbReference>
<dbReference type="Proteomes" id="UP000001572">
    <property type="component" value="Chromosome"/>
</dbReference>
<dbReference type="PANTHER" id="PTHR46429">
    <property type="entry name" value="23S RRNA (GUANOSINE-2'-O-)-METHYLTRANSFERASE RLMB"/>
    <property type="match status" value="1"/>
</dbReference>
<dbReference type="Pfam" id="PF00588">
    <property type="entry name" value="SpoU_methylase"/>
    <property type="match status" value="1"/>
</dbReference>
<evidence type="ECO:0000259" key="4">
    <source>
        <dbReference type="SMART" id="SM00967"/>
    </source>
</evidence>
<dbReference type="KEGG" id="amt:Amet_4497"/>
<dbReference type="NCBIfam" id="TIGR00186">
    <property type="entry name" value="rRNA_methyl_3"/>
    <property type="match status" value="1"/>
</dbReference>
<dbReference type="RefSeq" id="WP_012065460.1">
    <property type="nucleotide sequence ID" value="NC_009633.1"/>
</dbReference>
<dbReference type="GO" id="GO:0005829">
    <property type="term" value="C:cytosol"/>
    <property type="evidence" value="ECO:0007669"/>
    <property type="project" value="TreeGrafter"/>
</dbReference>
<evidence type="ECO:0000256" key="3">
    <source>
        <dbReference type="ARBA" id="ARBA00022679"/>
    </source>
</evidence>
<dbReference type="GO" id="GO:0008173">
    <property type="term" value="F:RNA methyltransferase activity"/>
    <property type="evidence" value="ECO:0007669"/>
    <property type="project" value="InterPro"/>
</dbReference>
<dbReference type="HOGENOM" id="CLU_021322_0_1_9"/>
<organism evidence="5 6">
    <name type="scientific">Alkaliphilus metalliredigens (strain QYMF)</name>
    <dbReference type="NCBI Taxonomy" id="293826"/>
    <lineage>
        <taxon>Bacteria</taxon>
        <taxon>Bacillati</taxon>
        <taxon>Bacillota</taxon>
        <taxon>Clostridia</taxon>
        <taxon>Peptostreptococcales</taxon>
        <taxon>Natronincolaceae</taxon>
        <taxon>Alkaliphilus</taxon>
    </lineage>
</organism>
<dbReference type="OrthoDB" id="9794400at2"/>
<dbReference type="InterPro" id="IPR001537">
    <property type="entry name" value="SpoU_MeTrfase"/>
</dbReference>
<dbReference type="eggNOG" id="COG0566">
    <property type="taxonomic scope" value="Bacteria"/>
</dbReference>
<dbReference type="InterPro" id="IPR029028">
    <property type="entry name" value="Alpha/beta_knot_MTases"/>
</dbReference>
<dbReference type="CDD" id="cd18103">
    <property type="entry name" value="SpoU-like_RlmB"/>
    <property type="match status" value="1"/>
</dbReference>
<accession>A6TWK1</accession>
<dbReference type="Pfam" id="PF08032">
    <property type="entry name" value="SpoU_sub_bind"/>
    <property type="match status" value="1"/>
</dbReference>
<keyword evidence="6" id="KW-1185">Reference proteome</keyword>
<comment type="similarity">
    <text evidence="1">Belongs to the class IV-like SAM-binding methyltransferase superfamily. RNA methyltransferase TrmH family.</text>
</comment>
<dbReference type="GO" id="GO:0003723">
    <property type="term" value="F:RNA binding"/>
    <property type="evidence" value="ECO:0007669"/>
    <property type="project" value="InterPro"/>
</dbReference>
<protein>
    <submittedName>
        <fullName evidence="5">RNA methyltransferase, TrmH family, group 3</fullName>
    </submittedName>
</protein>
<dbReference type="InterPro" id="IPR013123">
    <property type="entry name" value="SpoU_subst-bd"/>
</dbReference>
<evidence type="ECO:0000256" key="1">
    <source>
        <dbReference type="ARBA" id="ARBA00007228"/>
    </source>
</evidence>
<dbReference type="AlphaFoldDB" id="A6TWK1"/>
<name>A6TWK1_ALKMQ</name>
<proteinExistence type="inferred from homology"/>
<dbReference type="SUPFAM" id="SSF55315">
    <property type="entry name" value="L30e-like"/>
    <property type="match status" value="1"/>
</dbReference>
<gene>
    <name evidence="5" type="ordered locus">Amet_4497</name>
</gene>
<dbReference type="GO" id="GO:0032259">
    <property type="term" value="P:methylation"/>
    <property type="evidence" value="ECO:0007669"/>
    <property type="project" value="UniProtKB-KW"/>
</dbReference>
<dbReference type="SUPFAM" id="SSF75217">
    <property type="entry name" value="alpha/beta knot"/>
    <property type="match status" value="1"/>
</dbReference>
<dbReference type="EMBL" id="CP000724">
    <property type="protein sequence ID" value="ABR50569.1"/>
    <property type="molecule type" value="Genomic_DNA"/>
</dbReference>
<dbReference type="InterPro" id="IPR029064">
    <property type="entry name" value="Ribosomal_eL30-like_sf"/>
</dbReference>
<feature type="domain" description="RNA 2-O ribose methyltransferase substrate binding" evidence="4">
    <location>
        <begin position="5"/>
        <end position="80"/>
    </location>
</feature>
<evidence type="ECO:0000313" key="5">
    <source>
        <dbReference type="EMBL" id="ABR50569.1"/>
    </source>
</evidence>
<dbReference type="InterPro" id="IPR004441">
    <property type="entry name" value="rRNA_MeTrfase_TrmH"/>
</dbReference>
<dbReference type="STRING" id="293826.Amet_4497"/>
<keyword evidence="3 5" id="KW-0808">Transferase</keyword>
<dbReference type="Gene3D" id="3.40.1280.10">
    <property type="match status" value="1"/>
</dbReference>
<dbReference type="InterPro" id="IPR029026">
    <property type="entry name" value="tRNA_m1G_MTases_N"/>
</dbReference>
<dbReference type="GO" id="GO:0006396">
    <property type="term" value="P:RNA processing"/>
    <property type="evidence" value="ECO:0007669"/>
    <property type="project" value="InterPro"/>
</dbReference>
<dbReference type="FunFam" id="3.40.1280.10:FF:000008">
    <property type="entry name" value="Group 3 RNA methyltransferase TrmH"/>
    <property type="match status" value="1"/>
</dbReference>
<keyword evidence="2 5" id="KW-0489">Methyltransferase</keyword>
<sequence length="248" mass="26739">MKTDKIEGRNPVLEALKAGREIDKLLIAKGAEEGSMKKIIGMAKDQNIIVQYVERQKLDQISESHAHQGVIAQVAAYEYSDVETILENAQKKGKSPFILILDEIMDPHNLGSIIRTADAVGVDGIIIPKRRAVGLTAVVAKTSAGAIEYVPVAKVSNISQTIDKLKEKGVWVAGADMKGKQLHFEADFKGALALVIGGEGSGISRLVKEKCDFLVKLPMAGQVSSLNASVAAAVLMYEAYRQRISAEK</sequence>
<dbReference type="SMART" id="SM00967">
    <property type="entry name" value="SpoU_sub_bind"/>
    <property type="match status" value="1"/>
</dbReference>
<dbReference type="PANTHER" id="PTHR46429:SF1">
    <property type="entry name" value="23S RRNA (GUANOSINE-2'-O-)-METHYLTRANSFERASE RLMB"/>
    <property type="match status" value="1"/>
</dbReference>
<evidence type="ECO:0000256" key="2">
    <source>
        <dbReference type="ARBA" id="ARBA00022603"/>
    </source>
</evidence>